<keyword evidence="3" id="KW-1185">Reference proteome</keyword>
<dbReference type="Proteomes" id="UP000299102">
    <property type="component" value="Unassembled WGS sequence"/>
</dbReference>
<feature type="region of interest" description="Disordered" evidence="1">
    <location>
        <begin position="86"/>
        <end position="138"/>
    </location>
</feature>
<comment type="caution">
    <text evidence="2">The sequence shown here is derived from an EMBL/GenBank/DDBJ whole genome shotgun (WGS) entry which is preliminary data.</text>
</comment>
<evidence type="ECO:0000313" key="2">
    <source>
        <dbReference type="EMBL" id="GBP87976.1"/>
    </source>
</evidence>
<proteinExistence type="predicted"/>
<sequence>MKKRQVSAALECLPIWRDVVTVTVSRPTKRIITAHWHYGNEPGAEAASDRLKTQCQSHETVLCFEMRRAIIQLMARWTWAKKLREWRTQTARSPKATSERGDRRTLQRLSAITTSLGHGRRQRPGRGVRAADQPARRD</sequence>
<evidence type="ECO:0000313" key="3">
    <source>
        <dbReference type="Proteomes" id="UP000299102"/>
    </source>
</evidence>
<reference evidence="2 3" key="1">
    <citation type="journal article" date="2019" name="Commun. Biol.">
        <title>The bagworm genome reveals a unique fibroin gene that provides high tensile strength.</title>
        <authorList>
            <person name="Kono N."/>
            <person name="Nakamura H."/>
            <person name="Ohtoshi R."/>
            <person name="Tomita M."/>
            <person name="Numata K."/>
            <person name="Arakawa K."/>
        </authorList>
    </citation>
    <scope>NUCLEOTIDE SEQUENCE [LARGE SCALE GENOMIC DNA]</scope>
</reference>
<evidence type="ECO:0000256" key="1">
    <source>
        <dbReference type="SAM" id="MobiDB-lite"/>
    </source>
</evidence>
<gene>
    <name evidence="2" type="ORF">EVAR_62483_1</name>
</gene>
<feature type="compositionally biased region" description="Polar residues" evidence="1">
    <location>
        <begin position="107"/>
        <end position="116"/>
    </location>
</feature>
<dbReference type="EMBL" id="BGZK01001898">
    <property type="protein sequence ID" value="GBP87976.1"/>
    <property type="molecule type" value="Genomic_DNA"/>
</dbReference>
<name>A0A4C1ZHJ4_EUMVA</name>
<organism evidence="2 3">
    <name type="scientific">Eumeta variegata</name>
    <name type="common">Bagworm moth</name>
    <name type="synonym">Eumeta japonica</name>
    <dbReference type="NCBI Taxonomy" id="151549"/>
    <lineage>
        <taxon>Eukaryota</taxon>
        <taxon>Metazoa</taxon>
        <taxon>Ecdysozoa</taxon>
        <taxon>Arthropoda</taxon>
        <taxon>Hexapoda</taxon>
        <taxon>Insecta</taxon>
        <taxon>Pterygota</taxon>
        <taxon>Neoptera</taxon>
        <taxon>Endopterygota</taxon>
        <taxon>Lepidoptera</taxon>
        <taxon>Glossata</taxon>
        <taxon>Ditrysia</taxon>
        <taxon>Tineoidea</taxon>
        <taxon>Psychidae</taxon>
        <taxon>Oiketicinae</taxon>
        <taxon>Eumeta</taxon>
    </lineage>
</organism>
<dbReference type="AlphaFoldDB" id="A0A4C1ZHJ4"/>
<protein>
    <submittedName>
        <fullName evidence="2">Uncharacterized protein</fullName>
    </submittedName>
</protein>
<accession>A0A4C1ZHJ4</accession>